<dbReference type="OrthoDB" id="9762833at2"/>
<feature type="transmembrane region" description="Helical" evidence="6">
    <location>
        <begin position="150"/>
        <end position="169"/>
    </location>
</feature>
<proteinExistence type="predicted"/>
<evidence type="ECO:0000256" key="5">
    <source>
        <dbReference type="ARBA" id="ARBA00023136"/>
    </source>
</evidence>
<dbReference type="RefSeq" id="WP_147667385.1">
    <property type="nucleotide sequence ID" value="NZ_VDUW01000005.1"/>
</dbReference>
<evidence type="ECO:0000256" key="4">
    <source>
        <dbReference type="ARBA" id="ARBA00022989"/>
    </source>
</evidence>
<dbReference type="SUPFAM" id="SSF161070">
    <property type="entry name" value="SNF-like"/>
    <property type="match status" value="1"/>
</dbReference>
<name>A0A5C8NTF2_9BACI</name>
<dbReference type="InterPro" id="IPR047218">
    <property type="entry name" value="YocR/YhdH-like"/>
</dbReference>
<evidence type="ECO:0000256" key="6">
    <source>
        <dbReference type="SAM" id="Phobius"/>
    </source>
</evidence>
<feature type="transmembrane region" description="Helical" evidence="6">
    <location>
        <begin position="433"/>
        <end position="450"/>
    </location>
</feature>
<feature type="transmembrane region" description="Helical" evidence="6">
    <location>
        <begin position="228"/>
        <end position="246"/>
    </location>
</feature>
<dbReference type="GO" id="GO:0016020">
    <property type="term" value="C:membrane"/>
    <property type="evidence" value="ECO:0007669"/>
    <property type="project" value="UniProtKB-SubCell"/>
</dbReference>
<dbReference type="Pfam" id="PF00209">
    <property type="entry name" value="SNF"/>
    <property type="match status" value="2"/>
</dbReference>
<feature type="transmembrane region" description="Helical" evidence="6">
    <location>
        <begin position="304"/>
        <end position="329"/>
    </location>
</feature>
<keyword evidence="2" id="KW-0813">Transport</keyword>
<dbReference type="InterPro" id="IPR000175">
    <property type="entry name" value="Na/ntran_symport"/>
</dbReference>
<dbReference type="AlphaFoldDB" id="A0A5C8NTF2"/>
<feature type="transmembrane region" description="Helical" evidence="6">
    <location>
        <begin position="386"/>
        <end position="406"/>
    </location>
</feature>
<feature type="transmembrane region" description="Helical" evidence="6">
    <location>
        <begin position="12"/>
        <end position="32"/>
    </location>
</feature>
<evidence type="ECO:0000256" key="1">
    <source>
        <dbReference type="ARBA" id="ARBA00004141"/>
    </source>
</evidence>
<keyword evidence="3 6" id="KW-0812">Transmembrane</keyword>
<protein>
    <submittedName>
        <fullName evidence="7">Sodium-dependent transporter</fullName>
    </submittedName>
</protein>
<dbReference type="PRINTS" id="PR00176">
    <property type="entry name" value="NANEUSMPORT"/>
</dbReference>
<keyword evidence="5 6" id="KW-0472">Membrane</keyword>
<keyword evidence="4 6" id="KW-1133">Transmembrane helix</keyword>
<dbReference type="CDD" id="cd10336">
    <property type="entry name" value="SLC6sbd_Tyt1-Like"/>
    <property type="match status" value="1"/>
</dbReference>
<feature type="transmembrane region" description="Helical" evidence="6">
    <location>
        <begin position="181"/>
        <end position="208"/>
    </location>
</feature>
<dbReference type="NCBIfam" id="NF037979">
    <property type="entry name" value="Na_transp"/>
    <property type="match status" value="1"/>
</dbReference>
<gene>
    <name evidence="7" type="ORF">FHP05_09385</name>
</gene>
<sequence length="451" mass="49204">MKGKKKSRENWGSRLGFIMATAGFSIGLGNIWRFSYVAGHNGGGAFLLIYLLIIAVIGIPIFLAETGLGRKVQTGIITGLRQLTRKGSPWVLFIGWLGILAAGLIMSYYLMIMGWIFAYIFKVGLGTFNGATTEQIAKIYEDLVSNPLAVIGYTLIPTLIIGLIVSRGVKNGIEKFVKISMPILLIMLILLAIYSLSLPGSMDGVVWYLKPDFSVITPKTFLEALGQVFFSLGIGLAGAFTYGSYLDPQNSDLVKDSVWVISFDTTIAFLSGLVIFPALFAFQIAPDSGPGLLFLTIPNILDKMPGGTIFGMMFFILVIIAAITTAVGLIETVSANTAELLNLKRKTSVWLWLGVMFILAIPSILSHGPWAHIELFSKNIFELIDYVSGNILLVLSGLFISLYVVFKWKFQNFQHDINIGATSIKITAISKPVIQFVIPIAILIILVSGLL</sequence>
<comment type="subcellular location">
    <subcellularLocation>
        <location evidence="1">Membrane</location>
        <topology evidence="1">Multi-pass membrane protein</topology>
    </subcellularLocation>
</comment>
<dbReference type="PANTHER" id="PTHR42948">
    <property type="entry name" value="TRANSPORTER"/>
    <property type="match status" value="1"/>
</dbReference>
<dbReference type="EMBL" id="VDUW01000005">
    <property type="protein sequence ID" value="TXL64518.1"/>
    <property type="molecule type" value="Genomic_DNA"/>
</dbReference>
<feature type="transmembrane region" description="Helical" evidence="6">
    <location>
        <begin position="258"/>
        <end position="284"/>
    </location>
</feature>
<dbReference type="PROSITE" id="PS50267">
    <property type="entry name" value="NA_NEUROTRAN_SYMP_3"/>
    <property type="match status" value="1"/>
</dbReference>
<evidence type="ECO:0000313" key="8">
    <source>
        <dbReference type="Proteomes" id="UP000321574"/>
    </source>
</evidence>
<evidence type="ECO:0000256" key="3">
    <source>
        <dbReference type="ARBA" id="ARBA00022692"/>
    </source>
</evidence>
<comment type="caution">
    <text evidence="7">The sequence shown here is derived from an EMBL/GenBank/DDBJ whole genome shotgun (WGS) entry which is preliminary data.</text>
</comment>
<accession>A0A5C8NTF2</accession>
<feature type="transmembrane region" description="Helical" evidence="6">
    <location>
        <begin position="44"/>
        <end position="64"/>
    </location>
</feature>
<dbReference type="InterPro" id="IPR037272">
    <property type="entry name" value="SNS_sf"/>
</dbReference>
<dbReference type="PANTHER" id="PTHR42948:SF1">
    <property type="entry name" value="TRANSPORTER"/>
    <property type="match status" value="1"/>
</dbReference>
<keyword evidence="8" id="KW-1185">Reference proteome</keyword>
<dbReference type="Proteomes" id="UP000321574">
    <property type="component" value="Unassembled WGS sequence"/>
</dbReference>
<feature type="transmembrane region" description="Helical" evidence="6">
    <location>
        <begin position="349"/>
        <end position="366"/>
    </location>
</feature>
<evidence type="ECO:0000256" key="2">
    <source>
        <dbReference type="ARBA" id="ARBA00022448"/>
    </source>
</evidence>
<evidence type="ECO:0000313" key="7">
    <source>
        <dbReference type="EMBL" id="TXL64518.1"/>
    </source>
</evidence>
<feature type="transmembrane region" description="Helical" evidence="6">
    <location>
        <begin position="90"/>
        <end position="121"/>
    </location>
</feature>
<reference evidence="7 8" key="1">
    <citation type="submission" date="2019-06" db="EMBL/GenBank/DDBJ databases">
        <title>Cerasibacillus sp. nov., isolated from maize field.</title>
        <authorList>
            <person name="Lin S.-Y."/>
            <person name="Tsai C.-F."/>
            <person name="Young C.-C."/>
        </authorList>
    </citation>
    <scope>NUCLEOTIDE SEQUENCE [LARGE SCALE GENOMIC DNA]</scope>
    <source>
        <strain evidence="7 8">CC-CFT480</strain>
    </source>
</reference>
<organism evidence="7 8">
    <name type="scientific">Cerasibacillus terrae</name>
    <dbReference type="NCBI Taxonomy" id="2498845"/>
    <lineage>
        <taxon>Bacteria</taxon>
        <taxon>Bacillati</taxon>
        <taxon>Bacillota</taxon>
        <taxon>Bacilli</taxon>
        <taxon>Bacillales</taxon>
        <taxon>Bacillaceae</taxon>
        <taxon>Cerasibacillus</taxon>
    </lineage>
</organism>